<dbReference type="PANTHER" id="PTHR37422:SF21">
    <property type="entry name" value="EXOQ-LIKE PROTEIN"/>
    <property type="match status" value="1"/>
</dbReference>
<feature type="transmembrane region" description="Helical" evidence="5">
    <location>
        <begin position="427"/>
        <end position="445"/>
    </location>
</feature>
<keyword evidence="2 5" id="KW-0812">Transmembrane</keyword>
<dbReference type="EMBL" id="VUAA01000013">
    <property type="protein sequence ID" value="KAA1254293.1"/>
    <property type="molecule type" value="Genomic_DNA"/>
</dbReference>
<feature type="domain" description="O-antigen ligase-related" evidence="6">
    <location>
        <begin position="250"/>
        <end position="405"/>
    </location>
</feature>
<proteinExistence type="predicted"/>
<feature type="transmembrane region" description="Helical" evidence="5">
    <location>
        <begin position="290"/>
        <end position="307"/>
    </location>
</feature>
<evidence type="ECO:0000256" key="3">
    <source>
        <dbReference type="ARBA" id="ARBA00022989"/>
    </source>
</evidence>
<dbReference type="PANTHER" id="PTHR37422">
    <property type="entry name" value="TEICHURONIC ACID BIOSYNTHESIS PROTEIN TUAE"/>
    <property type="match status" value="1"/>
</dbReference>
<dbReference type="InterPro" id="IPR007016">
    <property type="entry name" value="O-antigen_ligase-rel_domated"/>
</dbReference>
<evidence type="ECO:0000256" key="1">
    <source>
        <dbReference type="ARBA" id="ARBA00004141"/>
    </source>
</evidence>
<evidence type="ECO:0000313" key="8">
    <source>
        <dbReference type="Proteomes" id="UP000323225"/>
    </source>
</evidence>
<dbReference type="GO" id="GO:0016020">
    <property type="term" value="C:membrane"/>
    <property type="evidence" value="ECO:0007669"/>
    <property type="project" value="UniProtKB-SubCell"/>
</dbReference>
<evidence type="ECO:0000259" key="6">
    <source>
        <dbReference type="Pfam" id="PF04932"/>
    </source>
</evidence>
<feature type="transmembrane region" description="Helical" evidence="5">
    <location>
        <begin position="117"/>
        <end position="137"/>
    </location>
</feature>
<feature type="transmembrane region" description="Helical" evidence="5">
    <location>
        <begin position="392"/>
        <end position="415"/>
    </location>
</feature>
<name>A0A5Q6PHG0_VIBCL</name>
<reference evidence="7 8" key="1">
    <citation type="submission" date="2019-09" db="EMBL/GenBank/DDBJ databases">
        <authorList>
            <person name="Kritzky A."/>
            <person name="Schelkanova E.Y."/>
            <person name="Alkhova Z.V."/>
            <person name="Smirnova N.I."/>
        </authorList>
    </citation>
    <scope>NUCLEOTIDE SEQUENCE [LARGE SCALE GENOMIC DNA]</scope>
    <source>
        <strain evidence="7 8">M1526</strain>
    </source>
</reference>
<comment type="subcellular location">
    <subcellularLocation>
        <location evidence="1">Membrane</location>
        <topology evidence="1">Multi-pass membrane protein</topology>
    </subcellularLocation>
</comment>
<keyword evidence="3 5" id="KW-1133">Transmembrane helix</keyword>
<dbReference type="Proteomes" id="UP000323225">
    <property type="component" value="Unassembled WGS sequence"/>
</dbReference>
<evidence type="ECO:0000256" key="4">
    <source>
        <dbReference type="ARBA" id="ARBA00023136"/>
    </source>
</evidence>
<evidence type="ECO:0000256" key="2">
    <source>
        <dbReference type="ARBA" id="ARBA00022692"/>
    </source>
</evidence>
<feature type="transmembrane region" description="Helical" evidence="5">
    <location>
        <begin position="7"/>
        <end position="27"/>
    </location>
</feature>
<dbReference type="Pfam" id="PF04932">
    <property type="entry name" value="Wzy_C"/>
    <property type="match status" value="1"/>
</dbReference>
<feature type="transmembrane region" description="Helical" evidence="5">
    <location>
        <begin position="149"/>
        <end position="166"/>
    </location>
</feature>
<keyword evidence="4 5" id="KW-0472">Membrane</keyword>
<dbReference type="AlphaFoldDB" id="A0A5Q6PHG0"/>
<accession>A0A5Q6PHG0</accession>
<feature type="transmembrane region" description="Helical" evidence="5">
    <location>
        <begin position="178"/>
        <end position="199"/>
    </location>
</feature>
<comment type="caution">
    <text evidence="7">The sequence shown here is derived from an EMBL/GenBank/DDBJ whole genome shotgun (WGS) entry which is preliminary data.</text>
</comment>
<feature type="transmembrane region" description="Helical" evidence="5">
    <location>
        <begin position="55"/>
        <end position="72"/>
    </location>
</feature>
<organism evidence="7 8">
    <name type="scientific">Vibrio cholerae</name>
    <dbReference type="NCBI Taxonomy" id="666"/>
    <lineage>
        <taxon>Bacteria</taxon>
        <taxon>Pseudomonadati</taxon>
        <taxon>Pseudomonadota</taxon>
        <taxon>Gammaproteobacteria</taxon>
        <taxon>Vibrionales</taxon>
        <taxon>Vibrionaceae</taxon>
        <taxon>Vibrio</taxon>
    </lineage>
</organism>
<evidence type="ECO:0000313" key="7">
    <source>
        <dbReference type="EMBL" id="KAA1254293.1"/>
    </source>
</evidence>
<feature type="transmembrane region" description="Helical" evidence="5">
    <location>
        <begin position="219"/>
        <end position="239"/>
    </location>
</feature>
<feature type="transmembrane region" description="Helical" evidence="5">
    <location>
        <begin position="267"/>
        <end position="283"/>
    </location>
</feature>
<feature type="transmembrane region" description="Helical" evidence="5">
    <location>
        <begin position="87"/>
        <end position="105"/>
    </location>
</feature>
<dbReference type="InterPro" id="IPR051533">
    <property type="entry name" value="WaaL-like"/>
</dbReference>
<protein>
    <recommendedName>
        <fullName evidence="6">O-antigen ligase-related domain-containing protein</fullName>
    </recommendedName>
</protein>
<gene>
    <name evidence="7" type="ORF">F0M16_12870</name>
</gene>
<evidence type="ECO:0000256" key="5">
    <source>
        <dbReference type="SAM" id="Phobius"/>
    </source>
</evidence>
<feature type="transmembrane region" description="Helical" evidence="5">
    <location>
        <begin position="451"/>
        <end position="469"/>
    </location>
</feature>
<sequence>MINNMIFLKKIIFIAMSFFMVIYFSYFSSNLNLIALLFPFSLIMIAFLLFHPKILGCLFILSTVEFVGFINPEEFIRLPGVFKFRDLLFLMMMTMVIADSLLKGWYRIKLDYFSVRIKFIVWSMLGLVFFQLIFTSLRFDLPFISSLKIAREFLYVAVFFFFIRFFPDYKDTIRLLKFISYICVIQFVSMIMQIVGFDIGSTSRVDQLLVGGEYVTRVYIPAYFYALAAACYCFVSLMVGNVASKRYVTFVLIISILSIVLSYTRTYWVSLLVCFLILMFLLNKKNAIRMLLYGLILFILLIPISLVKEDSVLADRFSTIFSEIDDTDGNFIYRFSENPQRLEAFIDYPIVGPGFIHPDFAPTTLGFVIDEKGKNEAQIERALMLQTNDSGLITLLVSFGLIGVLWVFAQILLVIKLAKSIKNRANEILYPYIGIVAFMVATWLTCTTTYGFTYYDGIVSMSIALYFLFSASKLMQKANNQA</sequence>
<feature type="transmembrane region" description="Helical" evidence="5">
    <location>
        <begin position="246"/>
        <end position="261"/>
    </location>
</feature>
<feature type="transmembrane region" description="Helical" evidence="5">
    <location>
        <begin position="33"/>
        <end position="50"/>
    </location>
</feature>